<dbReference type="Pfam" id="PF01391">
    <property type="entry name" value="Collagen"/>
    <property type="match status" value="1"/>
</dbReference>
<dbReference type="GO" id="GO:0005615">
    <property type="term" value="C:extracellular space"/>
    <property type="evidence" value="ECO:0007669"/>
    <property type="project" value="TreeGrafter"/>
</dbReference>
<dbReference type="Pfam" id="PF00147">
    <property type="entry name" value="Fibrinogen_C"/>
    <property type="match status" value="1"/>
</dbReference>
<proteinExistence type="inferred from homology"/>
<name>A0A8C6VAS7_NAJNA</name>
<keyword evidence="15" id="KW-1185">Reference proteome</keyword>
<dbReference type="NCBIfam" id="NF040941">
    <property type="entry name" value="GGGWT_bact"/>
    <property type="match status" value="1"/>
</dbReference>
<keyword evidence="8" id="KW-1216">Complement system impairing toxin</keyword>
<dbReference type="SMART" id="SM00186">
    <property type="entry name" value="FBG"/>
    <property type="match status" value="1"/>
</dbReference>
<keyword evidence="9" id="KW-1199">Hemostasis impairing toxin</keyword>
<dbReference type="SUPFAM" id="SSF56496">
    <property type="entry name" value="Fibrinogen C-terminal domain-like"/>
    <property type="match status" value="1"/>
</dbReference>
<organism evidence="14 15">
    <name type="scientific">Naja naja</name>
    <name type="common">Indian cobra</name>
    <dbReference type="NCBI Taxonomy" id="35670"/>
    <lineage>
        <taxon>Eukaryota</taxon>
        <taxon>Metazoa</taxon>
        <taxon>Chordata</taxon>
        <taxon>Craniata</taxon>
        <taxon>Vertebrata</taxon>
        <taxon>Euteleostomi</taxon>
        <taxon>Lepidosauria</taxon>
        <taxon>Squamata</taxon>
        <taxon>Bifurcata</taxon>
        <taxon>Unidentata</taxon>
        <taxon>Episquamata</taxon>
        <taxon>Toxicofera</taxon>
        <taxon>Serpentes</taxon>
        <taxon>Colubroidea</taxon>
        <taxon>Elapidae</taxon>
        <taxon>Elapinae</taxon>
        <taxon>Naja</taxon>
    </lineage>
</organism>
<comment type="function">
    <text evidence="1">Initiates complement activation and/or interferes in platelet aggregation and/or blood coagulation.</text>
</comment>
<evidence type="ECO:0000313" key="15">
    <source>
        <dbReference type="Proteomes" id="UP000694559"/>
    </source>
</evidence>
<evidence type="ECO:0000256" key="4">
    <source>
        <dbReference type="ARBA" id="ARBA00022525"/>
    </source>
</evidence>
<dbReference type="GO" id="GO:0097367">
    <property type="term" value="F:carbohydrate derivative binding"/>
    <property type="evidence" value="ECO:0007669"/>
    <property type="project" value="TreeGrafter"/>
</dbReference>
<feature type="domain" description="Fibrinogen C-terminal" evidence="13">
    <location>
        <begin position="159"/>
        <end position="377"/>
    </location>
</feature>
<evidence type="ECO:0000256" key="12">
    <source>
        <dbReference type="SAM" id="SignalP"/>
    </source>
</evidence>
<dbReference type="InterPro" id="IPR036056">
    <property type="entry name" value="Fibrinogen-like_C"/>
</dbReference>
<dbReference type="InterPro" id="IPR014716">
    <property type="entry name" value="Fibrinogen_a/b/g_C_1"/>
</dbReference>
<dbReference type="GO" id="GO:0001867">
    <property type="term" value="P:complement activation, lectin pathway"/>
    <property type="evidence" value="ECO:0007669"/>
    <property type="project" value="TreeGrafter"/>
</dbReference>
<sequence length="377" mass="40457">MTTWMGFSFLFLIALSAERGLSTQEETETTCCAQLKGLAQCGSDKIVLQGQARIPGIPGVPGTNGFSGARGEPGPQGPPELKGLAQCGSDKTVLQGQAGIPGIPGVPGTNGLPGARGEPGPQGPPGEKGSAGIPGKAGPKGEKGDKGNNGEPCRLEGCQPEEGRARNCKELHEQGETLTGWYTIYPIPGKVMVVFCDMEVDGGGWLVFQRRQDGSVNFYRKWESYKKGFGRQGSEFWLGNDKIHLLSSSGTQQLRIDVEDFNGSTTFATYSSFRIANESENYKLSLGSYLDGNMGDSFSGHKGLAFSTKDKDNDTYEPASCAAAYKGGWWYGACHSSNLNGLYHKGEHSSYADGINWHAGKGHHYSYKYADMKIRPQ</sequence>
<feature type="signal peptide" evidence="12">
    <location>
        <begin position="1"/>
        <end position="22"/>
    </location>
</feature>
<evidence type="ECO:0000256" key="2">
    <source>
        <dbReference type="ARBA" id="ARBA00004613"/>
    </source>
</evidence>
<protein>
    <recommendedName>
        <fullName evidence="13">Fibrinogen C-terminal domain-containing protein</fullName>
    </recommendedName>
</protein>
<dbReference type="PANTHER" id="PTHR19143:SF415">
    <property type="entry name" value="FICOLIN-3"/>
    <property type="match status" value="1"/>
</dbReference>
<keyword evidence="7" id="KW-1015">Disulfide bond</keyword>
<dbReference type="OrthoDB" id="7735550at2759"/>
<dbReference type="InterPro" id="IPR002181">
    <property type="entry name" value="Fibrinogen_a/b/g_C_dom"/>
</dbReference>
<dbReference type="PROSITE" id="PS00514">
    <property type="entry name" value="FIBRINOGEN_C_1"/>
    <property type="match status" value="1"/>
</dbReference>
<dbReference type="GeneTree" id="ENSGT00940000163282"/>
<evidence type="ECO:0000256" key="3">
    <source>
        <dbReference type="ARBA" id="ARBA00006932"/>
    </source>
</evidence>
<dbReference type="InterPro" id="IPR050373">
    <property type="entry name" value="Fibrinogen_C-term_domain"/>
</dbReference>
<evidence type="ECO:0000256" key="10">
    <source>
        <dbReference type="ARBA" id="ARBA00023278"/>
    </source>
</evidence>
<accession>A0A8C6VAS7</accession>
<evidence type="ECO:0000256" key="9">
    <source>
        <dbReference type="ARBA" id="ARBA00023240"/>
    </source>
</evidence>
<comment type="subcellular location">
    <subcellularLocation>
        <location evidence="2">Secreted</location>
    </subcellularLocation>
</comment>
<dbReference type="GO" id="GO:0005102">
    <property type="term" value="F:signaling receptor binding"/>
    <property type="evidence" value="ECO:0007669"/>
    <property type="project" value="TreeGrafter"/>
</dbReference>
<dbReference type="FunFam" id="3.90.215.10:FF:000001">
    <property type="entry name" value="Tenascin isoform 1"/>
    <property type="match status" value="1"/>
</dbReference>
<feature type="region of interest" description="Disordered" evidence="11">
    <location>
        <begin position="58"/>
        <end position="155"/>
    </location>
</feature>
<dbReference type="PANTHER" id="PTHR19143">
    <property type="entry name" value="FIBRINOGEN/TENASCIN/ANGIOPOEITIN"/>
    <property type="match status" value="1"/>
</dbReference>
<evidence type="ECO:0000256" key="1">
    <source>
        <dbReference type="ARBA" id="ARBA00003654"/>
    </source>
</evidence>
<dbReference type="Proteomes" id="UP000694559">
    <property type="component" value="Unplaced"/>
</dbReference>
<evidence type="ECO:0000256" key="11">
    <source>
        <dbReference type="SAM" id="MobiDB-lite"/>
    </source>
</evidence>
<dbReference type="AlphaFoldDB" id="A0A8C6VAS7"/>
<dbReference type="GO" id="GO:0003823">
    <property type="term" value="F:antigen binding"/>
    <property type="evidence" value="ECO:0007669"/>
    <property type="project" value="TreeGrafter"/>
</dbReference>
<feature type="chain" id="PRO_5034886744" description="Fibrinogen C-terminal domain-containing protein" evidence="12">
    <location>
        <begin position="23"/>
        <end position="377"/>
    </location>
</feature>
<evidence type="ECO:0000313" key="14">
    <source>
        <dbReference type="Ensembl" id="ENSNNAP00000002175.1"/>
    </source>
</evidence>
<dbReference type="InterPro" id="IPR008160">
    <property type="entry name" value="Collagen"/>
</dbReference>
<reference evidence="14" key="1">
    <citation type="submission" date="2025-08" db="UniProtKB">
        <authorList>
            <consortium name="Ensembl"/>
        </authorList>
    </citation>
    <scope>IDENTIFICATION</scope>
</reference>
<evidence type="ECO:0000256" key="6">
    <source>
        <dbReference type="ARBA" id="ARBA00022729"/>
    </source>
</evidence>
<reference evidence="14" key="2">
    <citation type="submission" date="2025-09" db="UniProtKB">
        <authorList>
            <consortium name="Ensembl"/>
        </authorList>
    </citation>
    <scope>IDENTIFICATION</scope>
</reference>
<feature type="compositionally biased region" description="Basic and acidic residues" evidence="11">
    <location>
        <begin position="139"/>
        <end position="148"/>
    </location>
</feature>
<keyword evidence="4" id="KW-0964">Secreted</keyword>
<comment type="similarity">
    <text evidence="3">Belongs to the ficolin lectin family. Veficolin subfamily.</text>
</comment>
<keyword evidence="6 12" id="KW-0732">Signal</keyword>
<dbReference type="Ensembl" id="ENSNNAT00000002287.1">
    <property type="protein sequence ID" value="ENSNNAP00000002175.1"/>
    <property type="gene ID" value="ENSNNAG00000001513.1"/>
</dbReference>
<evidence type="ECO:0000256" key="5">
    <source>
        <dbReference type="ARBA" id="ARBA00022656"/>
    </source>
</evidence>
<dbReference type="PROSITE" id="PS51406">
    <property type="entry name" value="FIBRINOGEN_C_2"/>
    <property type="match status" value="1"/>
</dbReference>
<dbReference type="Gene3D" id="3.90.215.10">
    <property type="entry name" value="Gamma Fibrinogen, chain A, domain 1"/>
    <property type="match status" value="1"/>
</dbReference>
<keyword evidence="5" id="KW-0800">Toxin</keyword>
<evidence type="ECO:0000259" key="13">
    <source>
        <dbReference type="PROSITE" id="PS51406"/>
    </source>
</evidence>
<dbReference type="CDD" id="cd00087">
    <property type="entry name" value="FReD"/>
    <property type="match status" value="1"/>
</dbReference>
<evidence type="ECO:0000256" key="8">
    <source>
        <dbReference type="ARBA" id="ARBA00023220"/>
    </source>
</evidence>
<keyword evidence="10" id="KW-0379">Hydroxylation</keyword>
<dbReference type="GO" id="GO:0090729">
    <property type="term" value="F:toxin activity"/>
    <property type="evidence" value="ECO:0007669"/>
    <property type="project" value="UniProtKB-KW"/>
</dbReference>
<evidence type="ECO:0000256" key="7">
    <source>
        <dbReference type="ARBA" id="ARBA00023157"/>
    </source>
</evidence>
<dbReference type="InterPro" id="IPR020837">
    <property type="entry name" value="Fibrinogen_CS"/>
</dbReference>